<dbReference type="Pfam" id="PF01568">
    <property type="entry name" value="Molydop_binding"/>
    <property type="match status" value="1"/>
</dbReference>
<dbReference type="Pfam" id="PF10588">
    <property type="entry name" value="NADH-G_4Fe-4S_3"/>
    <property type="match status" value="1"/>
</dbReference>
<evidence type="ECO:0000256" key="1">
    <source>
        <dbReference type="ARBA" id="ARBA00005404"/>
    </source>
</evidence>
<keyword evidence="9" id="KW-0411">Iron-sulfur</keyword>
<dbReference type="InterPro" id="IPR006478">
    <property type="entry name" value="Formate_DH_asu"/>
</dbReference>
<evidence type="ECO:0000256" key="3">
    <source>
        <dbReference type="ARBA" id="ARBA00022485"/>
    </source>
</evidence>
<feature type="domain" description="2Fe-2S ferredoxin-type" evidence="10">
    <location>
        <begin position="26"/>
        <end position="104"/>
    </location>
</feature>
<dbReference type="Gene3D" id="3.40.50.740">
    <property type="match status" value="1"/>
</dbReference>
<reference evidence="14" key="1">
    <citation type="submission" date="2021-12" db="EMBL/GenBank/DDBJ databases">
        <title>Enterovibrio ZSDZ35 sp. nov. and Enterovibrio ZSDZ42 sp. nov., isolated from coastal seawater in Qingdao.</title>
        <authorList>
            <person name="Zhang P."/>
        </authorList>
    </citation>
    <scope>NUCLEOTIDE SEQUENCE</scope>
    <source>
        <strain evidence="14">ZSDZ42</strain>
    </source>
</reference>
<dbReference type="CDD" id="cd00207">
    <property type="entry name" value="fer2"/>
    <property type="match status" value="1"/>
</dbReference>
<dbReference type="SUPFAM" id="SSF50692">
    <property type="entry name" value="ADC-like"/>
    <property type="match status" value="1"/>
</dbReference>
<evidence type="ECO:0000259" key="13">
    <source>
        <dbReference type="PROSITE" id="PS51839"/>
    </source>
</evidence>
<dbReference type="SUPFAM" id="SSF53706">
    <property type="entry name" value="Formate dehydrogenase/DMSO reductase, domains 1-3"/>
    <property type="match status" value="1"/>
</dbReference>
<comment type="similarity">
    <text evidence="2">In the C-terminal section; belongs to the prokaryotic molybdopterin-containing oxidoreductase family.</text>
</comment>
<feature type="domain" description="4Fe-4S ferredoxin-type" evidence="11">
    <location>
        <begin position="208"/>
        <end position="237"/>
    </location>
</feature>
<dbReference type="RefSeq" id="WP_274164593.1">
    <property type="nucleotide sequence ID" value="NZ_JAJUBC010000011.1"/>
</dbReference>
<dbReference type="SUPFAM" id="SSF54292">
    <property type="entry name" value="2Fe-2S ferredoxin-like"/>
    <property type="match status" value="1"/>
</dbReference>
<evidence type="ECO:0000313" key="14">
    <source>
        <dbReference type="EMBL" id="MDD1793743.1"/>
    </source>
</evidence>
<dbReference type="InterPro" id="IPR006657">
    <property type="entry name" value="MoPterin_dinucl-bd_dom"/>
</dbReference>
<dbReference type="InterPro" id="IPR036010">
    <property type="entry name" value="2Fe-2S_ferredoxin-like_sf"/>
</dbReference>
<dbReference type="PROSITE" id="PS51839">
    <property type="entry name" value="4FE4S_HC3"/>
    <property type="match status" value="1"/>
</dbReference>
<dbReference type="EMBL" id="JAJUBC010000011">
    <property type="protein sequence ID" value="MDD1793743.1"/>
    <property type="molecule type" value="Genomic_DNA"/>
</dbReference>
<accession>A0ABT5R0E5</accession>
<comment type="caution">
    <text evidence="14">The sequence shown here is derived from an EMBL/GenBank/DDBJ whole genome shotgun (WGS) entry which is preliminary data.</text>
</comment>
<protein>
    <submittedName>
        <fullName evidence="14">Formate dehydrogenase subunit alpha</fullName>
        <ecNumber evidence="14">1.17.1.9</ecNumber>
    </submittedName>
</protein>
<dbReference type="PROSITE" id="PS51085">
    <property type="entry name" value="2FE2S_FER_2"/>
    <property type="match status" value="1"/>
</dbReference>
<evidence type="ECO:0000256" key="9">
    <source>
        <dbReference type="ARBA" id="ARBA00023014"/>
    </source>
</evidence>
<dbReference type="PANTHER" id="PTHR43105">
    <property type="entry name" value="RESPIRATORY NITRATE REDUCTASE"/>
    <property type="match status" value="1"/>
</dbReference>
<evidence type="ECO:0000259" key="10">
    <source>
        <dbReference type="PROSITE" id="PS51085"/>
    </source>
</evidence>
<dbReference type="Proteomes" id="UP001149400">
    <property type="component" value="Unassembled WGS sequence"/>
</dbReference>
<dbReference type="Gene3D" id="3.30.70.20">
    <property type="match status" value="1"/>
</dbReference>
<evidence type="ECO:0000256" key="6">
    <source>
        <dbReference type="ARBA" id="ARBA00022737"/>
    </source>
</evidence>
<dbReference type="SMART" id="SM00926">
    <property type="entry name" value="Molybdop_Fe4S4"/>
    <property type="match status" value="1"/>
</dbReference>
<dbReference type="EC" id="1.17.1.9" evidence="14"/>
<dbReference type="CDD" id="cd02753">
    <property type="entry name" value="MopB_Formate-Dh-H"/>
    <property type="match status" value="1"/>
</dbReference>
<dbReference type="SUPFAM" id="SSF54862">
    <property type="entry name" value="4Fe-4S ferredoxins"/>
    <property type="match status" value="1"/>
</dbReference>
<evidence type="ECO:0000256" key="5">
    <source>
        <dbReference type="ARBA" id="ARBA00022723"/>
    </source>
</evidence>
<dbReference type="InterPro" id="IPR006963">
    <property type="entry name" value="Mopterin_OxRdtase_4Fe-4S_dom"/>
</dbReference>
<dbReference type="Gene3D" id="2.40.40.20">
    <property type="match status" value="1"/>
</dbReference>
<feature type="domain" description="4Fe-4S Mo/W bis-MGD-type" evidence="12">
    <location>
        <begin position="244"/>
        <end position="300"/>
    </location>
</feature>
<dbReference type="InterPro" id="IPR041924">
    <property type="entry name" value="Formate_Dh-H_N"/>
</dbReference>
<dbReference type="NCBIfam" id="TIGR01591">
    <property type="entry name" value="Fdh-alpha"/>
    <property type="match status" value="1"/>
</dbReference>
<dbReference type="InterPro" id="IPR017896">
    <property type="entry name" value="4Fe4S_Fe-S-bd"/>
</dbReference>
<sequence length="957" mass="104393">MVEFYIPIEQDSKDFGTPEIKGEDLKAITLSIDGWPVTVPEGTSVMRAAATMNIQIPKLCATDSLEAFGSCRLCVVDIEGMRGKPASCTTPVAEGMVVTTQNTALQKLRRNVMELYISDHPLDCLTCAVNGDCELQDMAGAVGLRDVRYGFDGENHLNMEKDTSNPYFTFDTSKCIVCSRCVRACEEIQGQHALTVDGRAFESRIVAGDSNFMESECVSCGACVQACPTAALTENSVIEQGTPSHFRTTTCAYCGVGCSFRAEMRGDQLVRMVPNKDGKANQGHSCVKGRFAFGYATHQDRVLDPMIRDSIDQPWKKVSWDEAIAFAAQRLTNIRDQHGVNALGGITSSRCTNEETYLVQKLIRAGFGTNNVDTCARVCHSPTGYGLKTTMGESAGTQTFDSVQQADVVIVIGANPTDGHPVFASQLKRRLRDGAKLIVIDPREIDLVNAPHVRAQYHLQLRPGTNVAVLNALAHVIISEGLEATAFIEERCEADAYNKWREFIAQASYSPEELEGATGVPAMLIREAARLYAKAGNGAIYYGLGVTEHSQGSSAVMAIANLAMATGNLGREGVGVNPLRGQNNVQGSCDMGSFPHELPGYRHVSDPEVRALFESEWGVPIDSEPGLRIPNMFDAAVAGRFKALYVQGEDIAQSDPNTQHVEAAMSALECLIVQDIFLNETAKFAHVFLPGATFLEKDGTFTNAERRISPVRKVMAPLSGKADWEATAALSNALGYEMNYSHPSEIMDEIARLTPTFHGVSYEKLDQLGSIQWPCNDEAPEGTPTMHIGNFVKGKGSFVVTDYVASEEKVNKRFPLLLTTGRILSQYNVGAQTRRTENSQWHQQDVLEIHPLDAEDRGINDGSPVRVASRAGEVTLPAKISNRMQPGVVYTTFHHPVSGTNVVTTDNSDWATNCPEYKVTAVQVKVAVEQADWQARFKQFDEQQKAHLSAATQEGES</sequence>
<dbReference type="PROSITE" id="PS00198">
    <property type="entry name" value="4FE4S_FER_1"/>
    <property type="match status" value="1"/>
</dbReference>
<dbReference type="PIRSF" id="PIRSF036643">
    <property type="entry name" value="FDH_alpha"/>
    <property type="match status" value="1"/>
</dbReference>
<evidence type="ECO:0000256" key="7">
    <source>
        <dbReference type="ARBA" id="ARBA00023002"/>
    </source>
</evidence>
<dbReference type="CDD" id="cd00508">
    <property type="entry name" value="MopB_CT_Fdh-Nap-like"/>
    <property type="match status" value="1"/>
</dbReference>
<dbReference type="PANTHER" id="PTHR43105:SF14">
    <property type="entry name" value="FORMATE DEHYDROGENASE H"/>
    <property type="match status" value="1"/>
</dbReference>
<evidence type="ECO:0000256" key="2">
    <source>
        <dbReference type="ARBA" id="ARBA00007023"/>
    </source>
</evidence>
<evidence type="ECO:0000256" key="8">
    <source>
        <dbReference type="ARBA" id="ARBA00023004"/>
    </source>
</evidence>
<dbReference type="Pfam" id="PF00384">
    <property type="entry name" value="Molybdopterin"/>
    <property type="match status" value="1"/>
</dbReference>
<dbReference type="Gene3D" id="2.20.25.90">
    <property type="entry name" value="ADC-like domains"/>
    <property type="match status" value="1"/>
</dbReference>
<evidence type="ECO:0000259" key="11">
    <source>
        <dbReference type="PROSITE" id="PS51379"/>
    </source>
</evidence>
<keyword evidence="6" id="KW-0677">Repeat</keyword>
<organism evidence="14 15">
    <name type="scientific">Enterovibrio gelatinilyticus</name>
    <dbReference type="NCBI Taxonomy" id="2899819"/>
    <lineage>
        <taxon>Bacteria</taxon>
        <taxon>Pseudomonadati</taxon>
        <taxon>Pseudomonadota</taxon>
        <taxon>Gammaproteobacteria</taxon>
        <taxon>Vibrionales</taxon>
        <taxon>Vibrionaceae</taxon>
        <taxon>Enterovibrio</taxon>
    </lineage>
</organism>
<dbReference type="Gene3D" id="3.10.20.740">
    <property type="match status" value="1"/>
</dbReference>
<name>A0ABT5R0E5_9GAMM</name>
<evidence type="ECO:0000256" key="4">
    <source>
        <dbReference type="ARBA" id="ARBA00022714"/>
    </source>
</evidence>
<evidence type="ECO:0000313" key="15">
    <source>
        <dbReference type="Proteomes" id="UP001149400"/>
    </source>
</evidence>
<dbReference type="PROSITE" id="PS51669">
    <property type="entry name" value="4FE4S_MOW_BIS_MGD"/>
    <property type="match status" value="1"/>
</dbReference>
<dbReference type="Pfam" id="PF13510">
    <property type="entry name" value="Fer2_4"/>
    <property type="match status" value="1"/>
</dbReference>
<gene>
    <name evidence="14" type="primary">fdhF</name>
    <name evidence="14" type="ORF">LRP50_11435</name>
</gene>
<keyword evidence="15" id="KW-1185">Reference proteome</keyword>
<feature type="domain" description="4Fe-4S ferredoxin-type" evidence="11">
    <location>
        <begin position="166"/>
        <end position="199"/>
    </location>
</feature>
<keyword evidence="3" id="KW-0004">4Fe-4S</keyword>
<dbReference type="InterPro" id="IPR001041">
    <property type="entry name" value="2Fe-2S_ferredoxin-type"/>
</dbReference>
<dbReference type="InterPro" id="IPR050123">
    <property type="entry name" value="Prok_molybdopt-oxidoreductase"/>
</dbReference>
<proteinExistence type="inferred from homology"/>
<dbReference type="SMART" id="SM00929">
    <property type="entry name" value="NADH-G_4Fe-4S_3"/>
    <property type="match status" value="1"/>
</dbReference>
<keyword evidence="5" id="KW-0479">Metal-binding</keyword>
<dbReference type="InterPro" id="IPR006656">
    <property type="entry name" value="Mopterin_OxRdtase"/>
</dbReference>
<keyword evidence="7 14" id="KW-0560">Oxidoreductase</keyword>
<dbReference type="PROSITE" id="PS51379">
    <property type="entry name" value="4FE4S_FER_2"/>
    <property type="match status" value="2"/>
</dbReference>
<evidence type="ECO:0000259" key="12">
    <source>
        <dbReference type="PROSITE" id="PS51669"/>
    </source>
</evidence>
<dbReference type="InterPro" id="IPR017900">
    <property type="entry name" value="4Fe4S_Fe_S_CS"/>
</dbReference>
<keyword evidence="4" id="KW-0001">2Fe-2S</keyword>
<feature type="domain" description="4Fe-4S His(Cys)3-ligated-type" evidence="13">
    <location>
        <begin position="104"/>
        <end position="143"/>
    </location>
</feature>
<comment type="similarity">
    <text evidence="1">Belongs to the complex I 75 kDa subunit family.</text>
</comment>
<dbReference type="Gene3D" id="3.40.228.10">
    <property type="entry name" value="Dimethylsulfoxide Reductase, domain 2"/>
    <property type="match status" value="1"/>
</dbReference>
<dbReference type="Pfam" id="PF04879">
    <property type="entry name" value="Molybdop_Fe4S4"/>
    <property type="match status" value="1"/>
</dbReference>
<dbReference type="GO" id="GO:0008863">
    <property type="term" value="F:formate dehydrogenase (NAD+) activity"/>
    <property type="evidence" value="ECO:0007669"/>
    <property type="project" value="UniProtKB-EC"/>
</dbReference>
<dbReference type="InterPro" id="IPR009010">
    <property type="entry name" value="Asp_de-COase-like_dom_sf"/>
</dbReference>
<dbReference type="InterPro" id="IPR019574">
    <property type="entry name" value="NADH_UbQ_OxRdtase_Gsu_4Fe4S-bd"/>
</dbReference>
<dbReference type="Pfam" id="PF12838">
    <property type="entry name" value="Fer4_7"/>
    <property type="match status" value="1"/>
</dbReference>
<keyword evidence="8" id="KW-0408">Iron</keyword>